<protein>
    <recommendedName>
        <fullName evidence="3">WW domain-containing protein</fullName>
    </recommendedName>
</protein>
<feature type="coiled-coil region" evidence="1">
    <location>
        <begin position="743"/>
        <end position="826"/>
    </location>
</feature>
<dbReference type="SMART" id="SM00456">
    <property type="entry name" value="WW"/>
    <property type="match status" value="1"/>
</dbReference>
<gene>
    <name evidence="4" type="ORF">Poli38472_010359</name>
</gene>
<dbReference type="Proteomes" id="UP000794436">
    <property type="component" value="Unassembled WGS sequence"/>
</dbReference>
<feature type="coiled-coil region" evidence="1">
    <location>
        <begin position="998"/>
        <end position="1046"/>
    </location>
</feature>
<dbReference type="PROSITE" id="PS50020">
    <property type="entry name" value="WW_DOMAIN_2"/>
    <property type="match status" value="1"/>
</dbReference>
<feature type="coiled-coil region" evidence="1">
    <location>
        <begin position="880"/>
        <end position="937"/>
    </location>
</feature>
<evidence type="ECO:0000256" key="2">
    <source>
        <dbReference type="SAM" id="MobiDB-lite"/>
    </source>
</evidence>
<dbReference type="PANTHER" id="PTHR21715:SF0">
    <property type="entry name" value="RH04127P"/>
    <property type="match status" value="1"/>
</dbReference>
<reference evidence="4" key="1">
    <citation type="submission" date="2019-03" db="EMBL/GenBank/DDBJ databases">
        <title>Long read genome sequence of the mycoparasitic Pythium oligandrum ATCC 38472 isolated from sugarbeet rhizosphere.</title>
        <authorList>
            <person name="Gaulin E."/>
        </authorList>
    </citation>
    <scope>NUCLEOTIDE SEQUENCE</scope>
    <source>
        <strain evidence="4">ATCC 38472_TT</strain>
    </source>
</reference>
<dbReference type="Pfam" id="PF00397">
    <property type="entry name" value="WW"/>
    <property type="match status" value="1"/>
</dbReference>
<evidence type="ECO:0000259" key="3">
    <source>
        <dbReference type="PROSITE" id="PS50020"/>
    </source>
</evidence>
<keyword evidence="5" id="KW-1185">Reference proteome</keyword>
<feature type="compositionally biased region" description="Polar residues" evidence="2">
    <location>
        <begin position="164"/>
        <end position="198"/>
    </location>
</feature>
<dbReference type="InterPro" id="IPR036020">
    <property type="entry name" value="WW_dom_sf"/>
</dbReference>
<feature type="region of interest" description="Disordered" evidence="2">
    <location>
        <begin position="1149"/>
        <end position="1190"/>
    </location>
</feature>
<feature type="coiled-coil region" evidence="1">
    <location>
        <begin position="352"/>
        <end position="716"/>
    </location>
</feature>
<comment type="caution">
    <text evidence="4">The sequence shown here is derived from an EMBL/GenBank/DDBJ whole genome shotgun (WGS) entry which is preliminary data.</text>
</comment>
<keyword evidence="1" id="KW-0175">Coiled coil</keyword>
<dbReference type="AlphaFoldDB" id="A0A8K1C2Y2"/>
<dbReference type="PANTHER" id="PTHR21715">
    <property type="entry name" value="RH04127P"/>
    <property type="match status" value="1"/>
</dbReference>
<dbReference type="OrthoDB" id="6344460at2759"/>
<evidence type="ECO:0000313" key="5">
    <source>
        <dbReference type="Proteomes" id="UP000794436"/>
    </source>
</evidence>
<name>A0A8K1C2Y2_PYTOL</name>
<dbReference type="Gene3D" id="3.30.1470.10">
    <property type="entry name" value="Photosystem I PsaD, reaction center subunit II"/>
    <property type="match status" value="1"/>
</dbReference>
<feature type="region of interest" description="Disordered" evidence="2">
    <location>
        <begin position="1067"/>
        <end position="1103"/>
    </location>
</feature>
<sequence>MDASTPEFQAALRDHAKSLGVDPDKEAALMSLVQEALLAELPDDWEQGETEDGTLYYFNSNTEESIWEHPLDGHYRDLIKAKKKELSETKETKPAVEEKLQPAKALAASNPIKTEASNVEVYSFDDVSDDDDVKPMSSKPATTASKTGSGGLSRIDSLFPQPAPSFSSATTVSSIKQDSKATSSIKATNSSRENTTSGTGFGRDRSWLLDDEDGDSTPTPFTKPTGASASTTSSTIESLRPSSALGSSSLTSRNAASTASSLTASYTSRLFGANTTSVPTSVSGSSSTSSVPAMTSSNLDLNALGSALSSQQNVVSKTSPTRASIASTIKGPFFQEMNSSAPTAATTTSITSAADLNKIKELEKANNELTKQVEQLQRDLTTTKQQLETAKQDAKEANYLKMKVNENKTKLTEKETEVQRLRDEHTTQLKAIQDQLQSVQRENDRLKSSQQQQATQSQQENIEVKKATTELRTELSAQQKQYEELQQSLLQSREALADCEKKYQEGVKTLDRTKEEHARELTLLADKSESARRQHESELRAIREQLESVQKEVADRDRQLESVEKELTDRDRKAASLTVLQDTIDHQAKSVKELEEKVKEAAIKLTDIEAKEANADRDLRLKEQEVSSANRQIERLTGDLENRGKELRELSDRLRTEQEQTKEAQSKTFSWKRQEEEWDRKVKLLEHERSGLEAQLRDRSDQVHAVQTQLKKAQEEHITANSKLHSESHELHVQLKTIKSQEVAPLEKQCDQYQHDNNRLQEKLMAIEKELRSTKSELATESSRNHQLQVEIEAWKRKEQQQKAQRDAYLQEKLSLEKQLTSLEQETSSFRHEKRLELEKLAFRQRELESLVAQKDYEIVRVEERFTKAEAWRLKESRRVEERELQLLELKEELAQLKSRNIDAENNVIIQELRREKEQIEHRVRQLTQELEEERVARQVSTQKFQDDVASMQKSLEWQIPQLAAACVNRSSEEWVRKCHQVVKTLRDDYNMKTLTERNELMTKIKEAQESRDHLEQKYKNTIAECEFLRKEVHRVEDNNKVLLDQLHTIRVYMTQRPLAAHGLNSTASMHASNQPPTPPAAPMAWSSPSQAPSPAPPPPVHAGMSFVSPSSAYSDFAAVNQLNTQLAVLHAQFQQLFDATERRPAVSTTSFSSHYSPSERFEIPSSPLAATKRPNSHEKPHDTSSSSLDTTLDSLLDQSQLSVSKKDLHKEQEQLLASLEAIGTPTAASFPPAPIVPVSSDSMWYQKNYWRAKYQQ</sequence>
<dbReference type="CDD" id="cd00201">
    <property type="entry name" value="WW"/>
    <property type="match status" value="1"/>
</dbReference>
<proteinExistence type="predicted"/>
<dbReference type="EMBL" id="SPLM01000147">
    <property type="protein sequence ID" value="TMW55477.1"/>
    <property type="molecule type" value="Genomic_DNA"/>
</dbReference>
<dbReference type="SUPFAM" id="SSF51045">
    <property type="entry name" value="WW domain"/>
    <property type="match status" value="1"/>
</dbReference>
<feature type="region of interest" description="Disordered" evidence="2">
    <location>
        <begin position="86"/>
        <end position="253"/>
    </location>
</feature>
<feature type="domain" description="WW" evidence="3">
    <location>
        <begin position="39"/>
        <end position="72"/>
    </location>
</feature>
<dbReference type="InterPro" id="IPR001202">
    <property type="entry name" value="WW_dom"/>
</dbReference>
<dbReference type="InterPro" id="IPR053233">
    <property type="entry name" value="ABRA-related"/>
</dbReference>
<feature type="compositionally biased region" description="Pro residues" evidence="2">
    <location>
        <begin position="1092"/>
        <end position="1101"/>
    </location>
</feature>
<feature type="region of interest" description="Disordered" evidence="2">
    <location>
        <begin position="274"/>
        <end position="294"/>
    </location>
</feature>
<evidence type="ECO:0000256" key="1">
    <source>
        <dbReference type="SAM" id="Coils"/>
    </source>
</evidence>
<accession>A0A8K1C2Y2</accession>
<evidence type="ECO:0000313" key="4">
    <source>
        <dbReference type="EMBL" id="TMW55477.1"/>
    </source>
</evidence>
<feature type="compositionally biased region" description="Basic and acidic residues" evidence="2">
    <location>
        <begin position="86"/>
        <end position="101"/>
    </location>
</feature>
<organism evidence="4 5">
    <name type="scientific">Pythium oligandrum</name>
    <name type="common">Mycoparasitic fungus</name>
    <dbReference type="NCBI Taxonomy" id="41045"/>
    <lineage>
        <taxon>Eukaryota</taxon>
        <taxon>Sar</taxon>
        <taxon>Stramenopiles</taxon>
        <taxon>Oomycota</taxon>
        <taxon>Peronosporomycetes</taxon>
        <taxon>Pythiales</taxon>
        <taxon>Pythiaceae</taxon>
        <taxon>Pythium</taxon>
    </lineage>
</organism>
<feature type="compositionally biased region" description="Low complexity" evidence="2">
    <location>
        <begin position="225"/>
        <end position="253"/>
    </location>
</feature>